<dbReference type="InterPro" id="IPR008952">
    <property type="entry name" value="Tetraspanin_EC2_sf"/>
</dbReference>
<feature type="transmembrane region" description="Helical" evidence="6">
    <location>
        <begin position="168"/>
        <end position="189"/>
    </location>
</feature>
<dbReference type="SUPFAM" id="SSF48652">
    <property type="entry name" value="Tetraspanin"/>
    <property type="match status" value="1"/>
</dbReference>
<dbReference type="GeneID" id="100680288"/>
<dbReference type="Pfam" id="PF00335">
    <property type="entry name" value="Tetraspanin"/>
    <property type="match status" value="1"/>
</dbReference>
<dbReference type="InParanoid" id="A0A7M7GC89"/>
<dbReference type="Gene3D" id="1.10.1450.10">
    <property type="entry name" value="Tetraspanin"/>
    <property type="match status" value="1"/>
</dbReference>
<evidence type="ECO:0000313" key="8">
    <source>
        <dbReference type="Proteomes" id="UP000002358"/>
    </source>
</evidence>
<feature type="compositionally biased region" description="Basic and acidic residues" evidence="5">
    <location>
        <begin position="135"/>
        <end position="149"/>
    </location>
</feature>
<evidence type="ECO:0000313" key="7">
    <source>
        <dbReference type="EnsemblMetazoa" id="XP_003424248"/>
    </source>
</evidence>
<keyword evidence="3 6" id="KW-1133">Transmembrane helix</keyword>
<keyword evidence="2 6" id="KW-0812">Transmembrane</keyword>
<evidence type="ECO:0000256" key="6">
    <source>
        <dbReference type="SAM" id="Phobius"/>
    </source>
</evidence>
<evidence type="ECO:0000256" key="4">
    <source>
        <dbReference type="ARBA" id="ARBA00023136"/>
    </source>
</evidence>
<keyword evidence="4 6" id="KW-0472">Membrane</keyword>
<dbReference type="AlphaFoldDB" id="A0A7M7GC89"/>
<evidence type="ECO:0000256" key="2">
    <source>
        <dbReference type="ARBA" id="ARBA00022692"/>
    </source>
</evidence>
<dbReference type="GO" id="GO:0016020">
    <property type="term" value="C:membrane"/>
    <property type="evidence" value="ECO:0007669"/>
    <property type="project" value="UniProtKB-SubCell"/>
</dbReference>
<dbReference type="EnsemblMetazoa" id="XM_003424200">
    <property type="protein sequence ID" value="XP_003424248"/>
    <property type="gene ID" value="LOC100680288"/>
</dbReference>
<dbReference type="InterPro" id="IPR018499">
    <property type="entry name" value="Tetraspanin/Peripherin"/>
</dbReference>
<dbReference type="OrthoDB" id="7700545at2759"/>
<sequence>MQMNNLKIINEDGDVPAVSPLPSNKATAKPIISPEDVIETVCEHQDYTEHMTQRSRRNIGQLATSTPLARRSIFRPKSPTDRPFKCPKLNRCKLYQWRAIDSIRKTKSSEVPAKHHLVDNNWQSRTETASTPHLVDNDEKSGSINEEKLKHERQQRTRLNRSAICFDNIRWICAFLNSVILILSVLYFGSALAFTFSENILLLVMKNKVYISLVASFYIVSFLLWMIAISGFYVLWKISRKIKMHACLTLAFGILILSTIFFQNSTQQSIESDVETQMRSSLKSDNEDFGKDGWDYFHNTFKCCGVTGFLDWCHRENSKINETQTESFLGTYFCSIPSSCCARYINEYKNSHENKLESCTELLEMGRIRNTGCVDAVKKEIYHLGKMYKIITGGASGTLVLLSIMSVALFSRLIR</sequence>
<dbReference type="Proteomes" id="UP000002358">
    <property type="component" value="Chromosome 3"/>
</dbReference>
<dbReference type="RefSeq" id="XP_003424248.1">
    <property type="nucleotide sequence ID" value="XM_003424200.5"/>
</dbReference>
<proteinExistence type="predicted"/>
<dbReference type="KEGG" id="nvi:100680288"/>
<feature type="transmembrane region" description="Helical" evidence="6">
    <location>
        <begin position="209"/>
        <end position="235"/>
    </location>
</feature>
<feature type="region of interest" description="Disordered" evidence="5">
    <location>
        <begin position="127"/>
        <end position="149"/>
    </location>
</feature>
<protein>
    <recommendedName>
        <fullName evidence="9">Tetraspanin</fullName>
    </recommendedName>
</protein>
<feature type="transmembrane region" description="Helical" evidence="6">
    <location>
        <begin position="390"/>
        <end position="410"/>
    </location>
</feature>
<organism evidence="7 8">
    <name type="scientific">Nasonia vitripennis</name>
    <name type="common">Parasitic wasp</name>
    <dbReference type="NCBI Taxonomy" id="7425"/>
    <lineage>
        <taxon>Eukaryota</taxon>
        <taxon>Metazoa</taxon>
        <taxon>Ecdysozoa</taxon>
        <taxon>Arthropoda</taxon>
        <taxon>Hexapoda</taxon>
        <taxon>Insecta</taxon>
        <taxon>Pterygota</taxon>
        <taxon>Neoptera</taxon>
        <taxon>Endopterygota</taxon>
        <taxon>Hymenoptera</taxon>
        <taxon>Apocrita</taxon>
        <taxon>Proctotrupomorpha</taxon>
        <taxon>Chalcidoidea</taxon>
        <taxon>Pteromalidae</taxon>
        <taxon>Pteromalinae</taxon>
        <taxon>Nasonia</taxon>
    </lineage>
</organism>
<evidence type="ECO:0008006" key="9">
    <source>
        <dbReference type="Google" id="ProtNLM"/>
    </source>
</evidence>
<name>A0A7M7GC89_NASVI</name>
<feature type="transmembrane region" description="Helical" evidence="6">
    <location>
        <begin position="242"/>
        <end position="262"/>
    </location>
</feature>
<dbReference type="SUPFAM" id="SSF103473">
    <property type="entry name" value="MFS general substrate transporter"/>
    <property type="match status" value="1"/>
</dbReference>
<dbReference type="InterPro" id="IPR036259">
    <property type="entry name" value="MFS_trans_sf"/>
</dbReference>
<accession>A0A7M7GC89</accession>
<evidence type="ECO:0000256" key="3">
    <source>
        <dbReference type="ARBA" id="ARBA00022989"/>
    </source>
</evidence>
<reference evidence="7" key="1">
    <citation type="submission" date="2021-01" db="UniProtKB">
        <authorList>
            <consortium name="EnsemblMetazoa"/>
        </authorList>
    </citation>
    <scope>IDENTIFICATION</scope>
</reference>
<keyword evidence="8" id="KW-1185">Reference proteome</keyword>
<comment type="subcellular location">
    <subcellularLocation>
        <location evidence="1">Membrane</location>
        <topology evidence="1">Multi-pass membrane protein</topology>
    </subcellularLocation>
</comment>
<evidence type="ECO:0000256" key="1">
    <source>
        <dbReference type="ARBA" id="ARBA00004141"/>
    </source>
</evidence>
<evidence type="ECO:0000256" key="5">
    <source>
        <dbReference type="SAM" id="MobiDB-lite"/>
    </source>
</evidence>